<gene>
    <name evidence="14" type="ORF">SAMN05216193_113138</name>
</gene>
<evidence type="ECO:0000256" key="7">
    <source>
        <dbReference type="ARBA" id="ARBA00022741"/>
    </source>
</evidence>
<dbReference type="Pfam" id="PF08448">
    <property type="entry name" value="PAS_4"/>
    <property type="match status" value="1"/>
</dbReference>
<dbReference type="PROSITE" id="PS50113">
    <property type="entry name" value="PAC"/>
    <property type="match status" value="1"/>
</dbReference>
<dbReference type="SUPFAM" id="SSF47384">
    <property type="entry name" value="Homodimeric domain of signal transducing histidine kinase"/>
    <property type="match status" value="1"/>
</dbReference>
<dbReference type="EC" id="2.7.13.3" evidence="3"/>
<dbReference type="SUPFAM" id="SSF55785">
    <property type="entry name" value="PYP-like sensor domain (PAS domain)"/>
    <property type="match status" value="1"/>
</dbReference>
<evidence type="ECO:0000256" key="9">
    <source>
        <dbReference type="ARBA" id="ARBA00022840"/>
    </source>
</evidence>
<dbReference type="InterPro" id="IPR050980">
    <property type="entry name" value="2C_sensor_his_kinase"/>
</dbReference>
<dbReference type="Pfam" id="PF00672">
    <property type="entry name" value="HAMP"/>
    <property type="match status" value="1"/>
</dbReference>
<dbReference type="SUPFAM" id="SSF55874">
    <property type="entry name" value="ATPase domain of HSP90 chaperone/DNA topoisomerase II/histidine kinase"/>
    <property type="match status" value="1"/>
</dbReference>
<feature type="domain" description="HAMP" evidence="13">
    <location>
        <begin position="197"/>
        <end position="249"/>
    </location>
</feature>
<evidence type="ECO:0000256" key="5">
    <source>
        <dbReference type="ARBA" id="ARBA00022553"/>
    </source>
</evidence>
<dbReference type="InterPro" id="IPR005467">
    <property type="entry name" value="His_kinase_dom"/>
</dbReference>
<dbReference type="STRING" id="198616.SAMN05216193_113138"/>
<dbReference type="Pfam" id="PF00512">
    <property type="entry name" value="HisKA"/>
    <property type="match status" value="1"/>
</dbReference>
<dbReference type="Gene3D" id="1.20.120.880">
    <property type="entry name" value="Histidine kinase (KinB), sensor domain"/>
    <property type="match status" value="1"/>
</dbReference>
<dbReference type="SMART" id="SM00388">
    <property type="entry name" value="HisKA"/>
    <property type="match status" value="1"/>
</dbReference>
<keyword evidence="8 14" id="KW-0418">Kinase</keyword>
<sequence length="597" mass="66605">MNLPIAMTLRTRLFLSFSALITVALLGLLLGLFSVMQTGREQERSITQNFTTIEVSQQLRKALGDQLMLILSDSPDPARLDAAQQHFRQVLQQGYRQSGDETERQAYSGIEAANRTFLKDLALVESSGASLLDDQDLARSADDLRHRLQELHQYALENIKLSEARSRQRAWLSAGLLGLVGIAILLIGFITAHSIARRFGAPIETMAKAADKIGQGDFDVTLPISTVSEMASLIRRFGLMAEALRQYKATNVEALDYGRKRLQAVLDSISDGMVIIDRHGCVEHANPVASQQLFPGCDPHGKEVGALLDNPELSQATLRVLHGESLEETPRDLEREIDGENRVLAWSMTPVTHDDGRNMGAVMVVRDVTELRNFERVRNEFVLRASHELRTPVTGMHMAFGLLRERLEFPAESRELDLVRTVDEEMSRLVRLINDLLNFSRYQSGLQKLDRRPCDLPELLGEVRKRFGELAENKQIRLELELEDELPAMKLDSLQFERVLDNLLDNALRHTPSGGEILLQARRQGERVAVAVTDSGEGIPYSQQGRIFEPFVQVGRKKGGVGLGLALCKEIVQLHGGRIAVHSQPGKGTRFSILLPV</sequence>
<dbReference type="Gene3D" id="3.30.450.20">
    <property type="entry name" value="PAS domain"/>
    <property type="match status" value="1"/>
</dbReference>
<feature type="transmembrane region" description="Helical" evidence="10">
    <location>
        <begin position="170"/>
        <end position="190"/>
    </location>
</feature>
<dbReference type="InterPro" id="IPR038320">
    <property type="entry name" value="KinB_N_sf"/>
</dbReference>
<comment type="subcellular location">
    <subcellularLocation>
        <location evidence="2">Cell membrane</location>
        <topology evidence="2">Multi-pass membrane protein</topology>
    </subcellularLocation>
</comment>
<feature type="transmembrane region" description="Helical" evidence="10">
    <location>
        <begin position="12"/>
        <end position="35"/>
    </location>
</feature>
<keyword evidence="10" id="KW-0812">Transmembrane</keyword>
<dbReference type="CDD" id="cd00075">
    <property type="entry name" value="HATPase"/>
    <property type="match status" value="1"/>
</dbReference>
<dbReference type="PANTHER" id="PTHR44936:SF10">
    <property type="entry name" value="SENSOR PROTEIN RSTB"/>
    <property type="match status" value="1"/>
</dbReference>
<comment type="catalytic activity">
    <reaction evidence="1">
        <text>ATP + protein L-histidine = ADP + protein N-phospho-L-histidine.</text>
        <dbReference type="EC" id="2.7.13.3"/>
    </reaction>
</comment>
<protein>
    <recommendedName>
        <fullName evidence="3">histidine kinase</fullName>
        <ecNumber evidence="3">2.7.13.3</ecNumber>
    </recommendedName>
</protein>
<evidence type="ECO:0000259" key="13">
    <source>
        <dbReference type="PROSITE" id="PS50885"/>
    </source>
</evidence>
<dbReference type="CDD" id="cd00130">
    <property type="entry name" value="PAS"/>
    <property type="match status" value="1"/>
</dbReference>
<dbReference type="CDD" id="cd19409">
    <property type="entry name" value="KinB_sensor"/>
    <property type="match status" value="1"/>
</dbReference>
<dbReference type="InterPro" id="IPR000700">
    <property type="entry name" value="PAS-assoc_C"/>
</dbReference>
<evidence type="ECO:0000256" key="8">
    <source>
        <dbReference type="ARBA" id="ARBA00022777"/>
    </source>
</evidence>
<feature type="domain" description="PAC" evidence="12">
    <location>
        <begin position="327"/>
        <end position="380"/>
    </location>
</feature>
<dbReference type="InterPro" id="IPR003660">
    <property type="entry name" value="HAMP_dom"/>
</dbReference>
<keyword evidence="4" id="KW-1003">Cell membrane</keyword>
<dbReference type="InterPro" id="IPR003594">
    <property type="entry name" value="HATPase_dom"/>
</dbReference>
<keyword evidence="9" id="KW-0067">ATP-binding</keyword>
<dbReference type="InterPro" id="IPR000014">
    <property type="entry name" value="PAS"/>
</dbReference>
<evidence type="ECO:0000259" key="11">
    <source>
        <dbReference type="PROSITE" id="PS50109"/>
    </source>
</evidence>
<dbReference type="EMBL" id="FNIJ01000013">
    <property type="protein sequence ID" value="SDO62085.1"/>
    <property type="molecule type" value="Genomic_DNA"/>
</dbReference>
<dbReference type="GO" id="GO:0000155">
    <property type="term" value="F:phosphorelay sensor kinase activity"/>
    <property type="evidence" value="ECO:0007669"/>
    <property type="project" value="InterPro"/>
</dbReference>
<dbReference type="InterPro" id="IPR004358">
    <property type="entry name" value="Sig_transdc_His_kin-like_C"/>
</dbReference>
<proteinExistence type="predicted"/>
<keyword evidence="6" id="KW-0808">Transferase</keyword>
<keyword evidence="10" id="KW-0472">Membrane</keyword>
<dbReference type="InterPro" id="IPR013656">
    <property type="entry name" value="PAS_4"/>
</dbReference>
<dbReference type="Gene3D" id="3.30.565.10">
    <property type="entry name" value="Histidine kinase-like ATPase, C-terminal domain"/>
    <property type="match status" value="1"/>
</dbReference>
<evidence type="ECO:0000256" key="6">
    <source>
        <dbReference type="ARBA" id="ARBA00022679"/>
    </source>
</evidence>
<dbReference type="SMART" id="SM00387">
    <property type="entry name" value="HATPase_c"/>
    <property type="match status" value="1"/>
</dbReference>
<dbReference type="AlphaFoldDB" id="A0A1H0L1Y7"/>
<dbReference type="FunFam" id="3.30.565.10:FF:000006">
    <property type="entry name" value="Sensor histidine kinase WalK"/>
    <property type="match status" value="1"/>
</dbReference>
<dbReference type="PROSITE" id="PS50109">
    <property type="entry name" value="HIS_KIN"/>
    <property type="match status" value="1"/>
</dbReference>
<dbReference type="Pfam" id="PF16767">
    <property type="entry name" value="KinB_sensor"/>
    <property type="match status" value="1"/>
</dbReference>
<evidence type="ECO:0000256" key="3">
    <source>
        <dbReference type="ARBA" id="ARBA00012438"/>
    </source>
</evidence>
<dbReference type="SMART" id="SM00304">
    <property type="entry name" value="HAMP"/>
    <property type="match status" value="1"/>
</dbReference>
<reference evidence="15" key="1">
    <citation type="submission" date="2016-10" db="EMBL/GenBank/DDBJ databases">
        <authorList>
            <person name="Varghese N."/>
            <person name="Submissions S."/>
        </authorList>
    </citation>
    <scope>NUCLEOTIDE SEQUENCE [LARGE SCALE GENOMIC DNA]</scope>
    <source>
        <strain evidence="15">JCM 21621</strain>
    </source>
</reference>
<dbReference type="PANTHER" id="PTHR44936">
    <property type="entry name" value="SENSOR PROTEIN CREC"/>
    <property type="match status" value="1"/>
</dbReference>
<feature type="domain" description="Histidine kinase" evidence="11">
    <location>
        <begin position="384"/>
        <end position="597"/>
    </location>
</feature>
<dbReference type="SUPFAM" id="SSF158472">
    <property type="entry name" value="HAMP domain-like"/>
    <property type="match status" value="1"/>
</dbReference>
<dbReference type="NCBIfam" id="TIGR00229">
    <property type="entry name" value="sensory_box"/>
    <property type="match status" value="1"/>
</dbReference>
<organism evidence="14 15">
    <name type="scientific">Pseudomonas jinjuensis</name>
    <dbReference type="NCBI Taxonomy" id="198616"/>
    <lineage>
        <taxon>Bacteria</taxon>
        <taxon>Pseudomonadati</taxon>
        <taxon>Pseudomonadota</taxon>
        <taxon>Gammaproteobacteria</taxon>
        <taxon>Pseudomonadales</taxon>
        <taxon>Pseudomonadaceae</taxon>
        <taxon>Pseudomonas</taxon>
    </lineage>
</organism>
<keyword evidence="10" id="KW-1133">Transmembrane helix</keyword>
<accession>A0A1H0L1Y7</accession>
<dbReference type="CDD" id="cd06225">
    <property type="entry name" value="HAMP"/>
    <property type="match status" value="1"/>
</dbReference>
<dbReference type="InterPro" id="IPR035965">
    <property type="entry name" value="PAS-like_dom_sf"/>
</dbReference>
<keyword evidence="7" id="KW-0547">Nucleotide-binding</keyword>
<dbReference type="PROSITE" id="PS50885">
    <property type="entry name" value="HAMP"/>
    <property type="match status" value="1"/>
</dbReference>
<evidence type="ECO:0000256" key="1">
    <source>
        <dbReference type="ARBA" id="ARBA00000085"/>
    </source>
</evidence>
<dbReference type="InterPro" id="IPR031909">
    <property type="entry name" value="KinB_sensor_dom"/>
</dbReference>
<dbReference type="SMART" id="SM00091">
    <property type="entry name" value="PAS"/>
    <property type="match status" value="1"/>
</dbReference>
<keyword evidence="15" id="KW-1185">Reference proteome</keyword>
<name>A0A1H0L1Y7_9PSED</name>
<keyword evidence="5" id="KW-0597">Phosphoprotein</keyword>
<evidence type="ECO:0000256" key="2">
    <source>
        <dbReference type="ARBA" id="ARBA00004651"/>
    </source>
</evidence>
<evidence type="ECO:0000313" key="15">
    <source>
        <dbReference type="Proteomes" id="UP000242957"/>
    </source>
</evidence>
<dbReference type="Gene3D" id="6.10.340.10">
    <property type="match status" value="1"/>
</dbReference>
<evidence type="ECO:0000313" key="14">
    <source>
        <dbReference type="EMBL" id="SDO62085.1"/>
    </source>
</evidence>
<evidence type="ECO:0000259" key="12">
    <source>
        <dbReference type="PROSITE" id="PS50113"/>
    </source>
</evidence>
<evidence type="ECO:0000256" key="10">
    <source>
        <dbReference type="SAM" id="Phobius"/>
    </source>
</evidence>
<dbReference type="InterPro" id="IPR036097">
    <property type="entry name" value="HisK_dim/P_sf"/>
</dbReference>
<dbReference type="OrthoDB" id="1931120at2"/>
<dbReference type="InterPro" id="IPR003661">
    <property type="entry name" value="HisK_dim/P_dom"/>
</dbReference>
<dbReference type="CDD" id="cd00082">
    <property type="entry name" value="HisKA"/>
    <property type="match status" value="1"/>
</dbReference>
<dbReference type="GO" id="GO:0005886">
    <property type="term" value="C:plasma membrane"/>
    <property type="evidence" value="ECO:0007669"/>
    <property type="project" value="UniProtKB-SubCell"/>
</dbReference>
<dbReference type="InterPro" id="IPR036890">
    <property type="entry name" value="HATPase_C_sf"/>
</dbReference>
<dbReference type="Proteomes" id="UP000242957">
    <property type="component" value="Unassembled WGS sequence"/>
</dbReference>
<dbReference type="Pfam" id="PF02518">
    <property type="entry name" value="HATPase_c"/>
    <property type="match status" value="1"/>
</dbReference>
<dbReference type="Gene3D" id="1.10.287.130">
    <property type="match status" value="1"/>
</dbReference>
<dbReference type="PRINTS" id="PR00344">
    <property type="entry name" value="BCTRLSENSOR"/>
</dbReference>
<evidence type="ECO:0000256" key="4">
    <source>
        <dbReference type="ARBA" id="ARBA00022475"/>
    </source>
</evidence>
<dbReference type="GO" id="GO:0005524">
    <property type="term" value="F:ATP binding"/>
    <property type="evidence" value="ECO:0007669"/>
    <property type="project" value="UniProtKB-KW"/>
</dbReference>